<reference evidence="2 3" key="1">
    <citation type="submission" date="2020-07" db="EMBL/GenBank/DDBJ databases">
        <title>Sequencing the genomes of 1000 actinobacteria strains.</title>
        <authorList>
            <person name="Klenk H.-P."/>
        </authorList>
    </citation>
    <scope>NUCLEOTIDE SEQUENCE [LARGE SCALE GENOMIC DNA]</scope>
    <source>
        <strain evidence="2 3">DSM 21349</strain>
    </source>
</reference>
<comment type="caution">
    <text evidence="2">The sequence shown here is derived from an EMBL/GenBank/DDBJ whole genome shotgun (WGS) entry which is preliminary data.</text>
</comment>
<feature type="signal peptide" evidence="1">
    <location>
        <begin position="1"/>
        <end position="21"/>
    </location>
</feature>
<keyword evidence="1" id="KW-0732">Signal</keyword>
<gene>
    <name evidence="2" type="ORF">FB382_003016</name>
</gene>
<dbReference type="AlphaFoldDB" id="A0A7W3J205"/>
<evidence type="ECO:0000256" key="1">
    <source>
        <dbReference type="SAM" id="SignalP"/>
    </source>
</evidence>
<feature type="chain" id="PRO_5039320737" description="Lipoprotein" evidence="1">
    <location>
        <begin position="22"/>
        <end position="162"/>
    </location>
</feature>
<evidence type="ECO:0008006" key="4">
    <source>
        <dbReference type="Google" id="ProtNLM"/>
    </source>
</evidence>
<dbReference type="RefSeq" id="WP_182540460.1">
    <property type="nucleotide sequence ID" value="NZ_JACGXA010000001.1"/>
</dbReference>
<name>A0A7W3J205_9ACTN</name>
<dbReference type="EMBL" id="JACGXA010000001">
    <property type="protein sequence ID" value="MBA8804725.1"/>
    <property type="molecule type" value="Genomic_DNA"/>
</dbReference>
<sequence length="162" mass="15679">MRRTLGTLSLGLALAASVLTGCGDSDPGLAPDPAAHSSSATDGAAFEAHVVALLSQTGAGGATSTQATVLGDDAAVADFAGQFTRGSLGDQIRAKAGSARLAGDQTLVAAVVAVGCDVPPGVTVTPGPDGVVITPQKVAKPKMECFAPVTTVALVAVPSSAV</sequence>
<keyword evidence="3" id="KW-1185">Reference proteome</keyword>
<accession>A0A7W3J205</accession>
<dbReference type="PROSITE" id="PS51257">
    <property type="entry name" value="PROKAR_LIPOPROTEIN"/>
    <property type="match status" value="1"/>
</dbReference>
<proteinExistence type="predicted"/>
<organism evidence="2 3">
    <name type="scientific">Nocardioides ginsengisegetis</name>
    <dbReference type="NCBI Taxonomy" id="661491"/>
    <lineage>
        <taxon>Bacteria</taxon>
        <taxon>Bacillati</taxon>
        <taxon>Actinomycetota</taxon>
        <taxon>Actinomycetes</taxon>
        <taxon>Propionibacteriales</taxon>
        <taxon>Nocardioidaceae</taxon>
        <taxon>Nocardioides</taxon>
    </lineage>
</organism>
<protein>
    <recommendedName>
        <fullName evidence="4">Lipoprotein</fullName>
    </recommendedName>
</protein>
<dbReference type="Proteomes" id="UP000580910">
    <property type="component" value="Unassembled WGS sequence"/>
</dbReference>
<evidence type="ECO:0000313" key="2">
    <source>
        <dbReference type="EMBL" id="MBA8804725.1"/>
    </source>
</evidence>
<evidence type="ECO:0000313" key="3">
    <source>
        <dbReference type="Proteomes" id="UP000580910"/>
    </source>
</evidence>